<feature type="region of interest" description="Disordered" evidence="20">
    <location>
        <begin position="219"/>
        <end position="244"/>
    </location>
</feature>
<dbReference type="GO" id="GO:0009986">
    <property type="term" value="C:cell surface"/>
    <property type="evidence" value="ECO:0007669"/>
    <property type="project" value="UniProtKB-SubCell"/>
</dbReference>
<evidence type="ECO:0000256" key="8">
    <source>
        <dbReference type="ARBA" id="ARBA00022734"/>
    </source>
</evidence>
<dbReference type="GO" id="GO:0051082">
    <property type="term" value="F:unfolded protein binding"/>
    <property type="evidence" value="ECO:0007669"/>
    <property type="project" value="InterPro"/>
</dbReference>
<dbReference type="GO" id="GO:0030246">
    <property type="term" value="F:carbohydrate binding"/>
    <property type="evidence" value="ECO:0007669"/>
    <property type="project" value="UniProtKB-KW"/>
</dbReference>
<organism evidence="21 22">
    <name type="scientific">Anas platyrhynchos</name>
    <name type="common">Mallard</name>
    <name type="synonym">Anas boschas</name>
    <dbReference type="NCBI Taxonomy" id="8839"/>
    <lineage>
        <taxon>Eukaryota</taxon>
        <taxon>Metazoa</taxon>
        <taxon>Chordata</taxon>
        <taxon>Craniata</taxon>
        <taxon>Vertebrata</taxon>
        <taxon>Euteleostomi</taxon>
        <taxon>Archelosauria</taxon>
        <taxon>Archosauria</taxon>
        <taxon>Dinosauria</taxon>
        <taxon>Saurischia</taxon>
        <taxon>Theropoda</taxon>
        <taxon>Coelurosauria</taxon>
        <taxon>Aves</taxon>
        <taxon>Neognathae</taxon>
        <taxon>Galloanserae</taxon>
        <taxon>Anseriformes</taxon>
        <taxon>Anatidae</taxon>
        <taxon>Anatinae</taxon>
        <taxon>Anas</taxon>
    </lineage>
</organism>
<keyword evidence="7 19" id="KW-0732">Signal</keyword>
<reference evidence="21" key="3">
    <citation type="submission" date="2025-09" db="UniProtKB">
        <authorList>
            <consortium name="Ensembl"/>
        </authorList>
    </citation>
    <scope>IDENTIFICATION</scope>
</reference>
<dbReference type="PROSITE" id="PS00803">
    <property type="entry name" value="CALRETICULIN_1"/>
    <property type="match status" value="1"/>
</dbReference>
<evidence type="ECO:0000256" key="1">
    <source>
        <dbReference type="ARBA" id="ARBA00004241"/>
    </source>
</evidence>
<evidence type="ECO:0000256" key="15">
    <source>
        <dbReference type="ARBA" id="ARBA00037865"/>
    </source>
</evidence>
<dbReference type="PANTHER" id="PTHR11073:SF3">
    <property type="entry name" value="CALRETICULIN-3"/>
    <property type="match status" value="1"/>
</dbReference>
<evidence type="ECO:0000256" key="7">
    <source>
        <dbReference type="ARBA" id="ARBA00022729"/>
    </source>
</evidence>
<feature type="signal peptide" evidence="19">
    <location>
        <begin position="1"/>
        <end position="30"/>
    </location>
</feature>
<keyword evidence="13 18" id="KW-1015">Disulfide bond</keyword>
<dbReference type="Pfam" id="PF00262">
    <property type="entry name" value="Calreticulin"/>
    <property type="match status" value="2"/>
</dbReference>
<dbReference type="GO" id="GO:0005789">
    <property type="term" value="C:endoplasmic reticulum membrane"/>
    <property type="evidence" value="ECO:0007669"/>
    <property type="project" value="TreeGrafter"/>
</dbReference>
<dbReference type="PIRSF" id="PIRSF002356">
    <property type="entry name" value="Calreticulin"/>
    <property type="match status" value="1"/>
</dbReference>
<evidence type="ECO:0000256" key="3">
    <source>
        <dbReference type="ARBA" id="ARBA00004564"/>
    </source>
</evidence>
<dbReference type="Proteomes" id="UP000694400">
    <property type="component" value="Chromosome 28"/>
</dbReference>
<feature type="compositionally biased region" description="Basic and acidic residues" evidence="20">
    <location>
        <begin position="219"/>
        <end position="242"/>
    </location>
</feature>
<feature type="binding site" evidence="17">
    <location>
        <position position="119"/>
    </location>
    <ligand>
        <name>an alpha-D-glucoside</name>
        <dbReference type="ChEBI" id="CHEBI:22390"/>
    </ligand>
</feature>
<evidence type="ECO:0000256" key="18">
    <source>
        <dbReference type="PIRSR" id="PIRSR002356-3"/>
    </source>
</evidence>
<feature type="binding site" evidence="17">
    <location>
        <position position="117"/>
    </location>
    <ligand>
        <name>an alpha-D-glucoside</name>
        <dbReference type="ChEBI" id="CHEBI:22390"/>
    </ligand>
</feature>
<dbReference type="InterPro" id="IPR018124">
    <property type="entry name" value="Calret/calnex_CS"/>
</dbReference>
<dbReference type="AlphaFoldDB" id="A0A8B9ZDB4"/>
<evidence type="ECO:0000256" key="4">
    <source>
        <dbReference type="ARBA" id="ARBA00010983"/>
    </source>
</evidence>
<evidence type="ECO:0000256" key="9">
    <source>
        <dbReference type="ARBA" id="ARBA00022737"/>
    </source>
</evidence>
<dbReference type="InterPro" id="IPR001580">
    <property type="entry name" value="Calret/calnex"/>
</dbReference>
<comment type="similarity">
    <text evidence="4 16 19">Belongs to the calreticulin family.</text>
</comment>
<dbReference type="FunFam" id="2.60.120.200:FF:000122">
    <property type="entry name" value="Calreticulin 3"/>
    <property type="match status" value="1"/>
</dbReference>
<dbReference type="PROSITE" id="PS00805">
    <property type="entry name" value="CALRETICULIN_REPEAT"/>
    <property type="match status" value="1"/>
</dbReference>
<dbReference type="PANTHER" id="PTHR11073">
    <property type="entry name" value="CALRETICULIN AND CALNEXIN"/>
    <property type="match status" value="1"/>
</dbReference>
<evidence type="ECO:0000256" key="20">
    <source>
        <dbReference type="SAM" id="MobiDB-lite"/>
    </source>
</evidence>
<evidence type="ECO:0000256" key="11">
    <source>
        <dbReference type="ARBA" id="ARBA00022833"/>
    </source>
</evidence>
<dbReference type="FunFam" id="2.10.250.10:FF:000002">
    <property type="entry name" value="Calreticulin"/>
    <property type="match status" value="1"/>
</dbReference>
<dbReference type="Ensembl" id="ENSAPLT00020011087.1">
    <property type="protein sequence ID" value="ENSAPLP00020010298.1"/>
    <property type="gene ID" value="ENSAPLG00020007576.1"/>
</dbReference>
<dbReference type="Gene3D" id="2.10.250.10">
    <property type="entry name" value="Calreticulin/calnexin, P domain"/>
    <property type="match status" value="1"/>
</dbReference>
<dbReference type="InterPro" id="IPR009169">
    <property type="entry name" value="Calreticulin"/>
</dbReference>
<keyword evidence="14 16" id="KW-0143">Chaperone</keyword>
<proteinExistence type="inferred from homology"/>
<evidence type="ECO:0000256" key="2">
    <source>
        <dbReference type="ARBA" id="ARBA00004319"/>
    </source>
</evidence>
<protein>
    <recommendedName>
        <fullName evidence="5 16">Calreticulin</fullName>
    </recommendedName>
</protein>
<dbReference type="GO" id="GO:0005509">
    <property type="term" value="F:calcium ion binding"/>
    <property type="evidence" value="ECO:0007669"/>
    <property type="project" value="InterPro"/>
</dbReference>
<sequence>MAAGPGGGGALRQGLGMLLLLGALLGAAQAAVYFQEQFLDGAGWQKRWVHSEYKAERLGMFKLTAGKFYGDPVRDKGVTPKFYAISSRFKPFSNKGKTLVIQYTVKHEQKIDCGGGYIKIFSSDLDQKNLSGDSRYYIMFGPDICGSETKKVHVILNYKNKPHPIKKPIRCKVDGYTHLYTLIIRPDQTYEVKIDNEVAASGNLEDDLDFLPPRKINDPAVKKPHDWDDRIQIDDPNDIKPEDWDEPEYIMDTSAEKPEDWNDSVNGKWSYPMIKNPLYRGEWQPRQIDNPNYRGVWPHPKIDNPNYSPDYNIYSFENISIIGLDIWQVRAGTIFDNFLITDDEDYAEDFGDETWGETKVVHEIIVYFGS</sequence>
<keyword evidence="9" id="KW-0677">Repeat</keyword>
<reference evidence="21" key="2">
    <citation type="submission" date="2025-08" db="UniProtKB">
        <authorList>
            <consortium name="Ensembl"/>
        </authorList>
    </citation>
    <scope>IDENTIFICATION</scope>
</reference>
<dbReference type="GO" id="GO:0060473">
    <property type="term" value="C:cortical granule"/>
    <property type="evidence" value="ECO:0007669"/>
    <property type="project" value="UniProtKB-SubCell"/>
</dbReference>
<feature type="binding site" evidence="17">
    <location>
        <position position="325"/>
    </location>
    <ligand>
        <name>an alpha-D-glucoside</name>
        <dbReference type="ChEBI" id="CHEBI:22390"/>
    </ligand>
</feature>
<accession>A0A8B9ZDB4</accession>
<keyword evidence="6" id="KW-0479">Metal-binding</keyword>
<evidence type="ECO:0000313" key="21">
    <source>
        <dbReference type="Ensembl" id="ENSAPLP00020010298.1"/>
    </source>
</evidence>
<feature type="binding site" evidence="17">
    <location>
        <position position="136"/>
    </location>
    <ligand>
        <name>an alpha-D-glucoside</name>
        <dbReference type="ChEBI" id="CHEBI:22390"/>
    </ligand>
</feature>
<dbReference type="InterPro" id="IPR009033">
    <property type="entry name" value="Calreticulin/calnexin_P_dom_sf"/>
</dbReference>
<keyword evidence="11" id="KW-0862">Zinc</keyword>
<evidence type="ECO:0000256" key="16">
    <source>
        <dbReference type="PIRNR" id="PIRNR002356"/>
    </source>
</evidence>
<evidence type="ECO:0000256" key="19">
    <source>
        <dbReference type="RuleBase" id="RU362126"/>
    </source>
</evidence>
<keyword evidence="8" id="KW-0430">Lectin</keyword>
<dbReference type="GO" id="GO:0006457">
    <property type="term" value="P:protein folding"/>
    <property type="evidence" value="ECO:0007669"/>
    <property type="project" value="InterPro"/>
</dbReference>
<evidence type="ECO:0000256" key="5">
    <source>
        <dbReference type="ARBA" id="ARBA00015837"/>
    </source>
</evidence>
<reference evidence="21" key="1">
    <citation type="submission" date="2019-08" db="EMBL/GenBank/DDBJ databases">
        <title>Three high-quality genomes provides insights into domestication of ducks.</title>
        <authorList>
            <person name="Hou Z.C."/>
            <person name="Zhu F."/>
            <person name="Yin Z.T."/>
            <person name="Zhang F."/>
        </authorList>
    </citation>
    <scope>NUCLEOTIDE SEQUENCE [LARGE SCALE GENOMIC DNA]</scope>
</reference>
<dbReference type="InterPro" id="IPR013320">
    <property type="entry name" value="ConA-like_dom_sf"/>
</dbReference>
<evidence type="ECO:0000256" key="6">
    <source>
        <dbReference type="ARBA" id="ARBA00022723"/>
    </source>
</evidence>
<dbReference type="GO" id="GO:0036503">
    <property type="term" value="P:ERAD pathway"/>
    <property type="evidence" value="ECO:0007669"/>
    <property type="project" value="TreeGrafter"/>
</dbReference>
<evidence type="ECO:0000313" key="22">
    <source>
        <dbReference type="Proteomes" id="UP000694400"/>
    </source>
</evidence>
<name>A0A8B9ZDB4_ANAPL</name>
<dbReference type="SUPFAM" id="SSF63887">
    <property type="entry name" value="P-domain of calnexin/calreticulin"/>
    <property type="match status" value="1"/>
</dbReference>
<evidence type="ECO:0000256" key="14">
    <source>
        <dbReference type="ARBA" id="ARBA00023186"/>
    </source>
</evidence>
<keyword evidence="10 16" id="KW-0256">Endoplasmic reticulum</keyword>
<dbReference type="SUPFAM" id="SSF49899">
    <property type="entry name" value="Concanavalin A-like lectins/glucanases"/>
    <property type="match status" value="1"/>
</dbReference>
<evidence type="ECO:0000256" key="10">
    <source>
        <dbReference type="ARBA" id="ARBA00022824"/>
    </source>
</evidence>
<dbReference type="PRINTS" id="PR00626">
    <property type="entry name" value="CALRETICULIN"/>
</dbReference>
<feature type="disulfide bond" evidence="18">
    <location>
        <begin position="113"/>
        <end position="145"/>
    </location>
</feature>
<dbReference type="Gene3D" id="2.60.120.200">
    <property type="match status" value="1"/>
</dbReference>
<comment type="subcellular location">
    <subcellularLocation>
        <location evidence="1">Cell surface</location>
    </subcellularLocation>
    <subcellularLocation>
        <location evidence="15">Cytoplasmic vesicle</location>
        <location evidence="15">Secretory vesicle</location>
        <location evidence="15">Cortical granule</location>
    </subcellularLocation>
    <subcellularLocation>
        <location evidence="2 16">Endoplasmic reticulum lumen</location>
    </subcellularLocation>
    <subcellularLocation>
        <location evidence="3">Sarcoplasmic reticulum lumen</location>
    </subcellularLocation>
</comment>
<evidence type="ECO:0000256" key="12">
    <source>
        <dbReference type="ARBA" id="ARBA00022837"/>
    </source>
</evidence>
<dbReference type="GO" id="GO:0033018">
    <property type="term" value="C:sarcoplasmic reticulum lumen"/>
    <property type="evidence" value="ECO:0007669"/>
    <property type="project" value="UniProtKB-SubCell"/>
</dbReference>
<dbReference type="PROSITE" id="PS00804">
    <property type="entry name" value="CALRETICULIN_2"/>
    <property type="match status" value="1"/>
</dbReference>
<feature type="chain" id="PRO_5034750729" description="Calreticulin" evidence="19">
    <location>
        <begin position="31"/>
        <end position="370"/>
    </location>
</feature>
<feature type="binding site" evidence="17">
    <location>
        <position position="143"/>
    </location>
    <ligand>
        <name>an alpha-D-glucoside</name>
        <dbReference type="ChEBI" id="CHEBI:22390"/>
    </ligand>
</feature>
<evidence type="ECO:0000256" key="17">
    <source>
        <dbReference type="PIRSR" id="PIRSR002356-1"/>
    </source>
</evidence>
<evidence type="ECO:0000256" key="13">
    <source>
        <dbReference type="ARBA" id="ARBA00023157"/>
    </source>
</evidence>
<keyword evidence="12" id="KW-0106">Calcium</keyword>